<dbReference type="RefSeq" id="WP_124724379.1">
    <property type="nucleotide sequence ID" value="NZ_CP034044.1"/>
</dbReference>
<evidence type="ECO:0000256" key="1">
    <source>
        <dbReference type="SAM" id="SignalP"/>
    </source>
</evidence>
<feature type="signal peptide" evidence="1">
    <location>
        <begin position="1"/>
        <end position="22"/>
    </location>
</feature>
<dbReference type="Proteomes" id="UP000275883">
    <property type="component" value="Chromosome"/>
</dbReference>
<evidence type="ECO:0008006" key="4">
    <source>
        <dbReference type="Google" id="ProtNLM"/>
    </source>
</evidence>
<dbReference type="OrthoDB" id="396212at2"/>
<reference evidence="2 3" key="1">
    <citation type="submission" date="2018-11" db="EMBL/GenBank/DDBJ databases">
        <title>Genome sequence of Mycoplasma struthionis sp. nov.</title>
        <authorList>
            <person name="Spergser J."/>
        </authorList>
    </citation>
    <scope>NUCLEOTIDE SEQUENCE [LARGE SCALE GENOMIC DNA]</scope>
    <source>
        <strain evidence="2 3">237IA</strain>
    </source>
</reference>
<gene>
    <name evidence="2" type="ORF">EGN60_01740</name>
</gene>
<keyword evidence="3" id="KW-1185">Reference proteome</keyword>
<protein>
    <recommendedName>
        <fullName evidence="4">Lipoprotein-associated type-17 domain-containing protein</fullName>
    </recommendedName>
</protein>
<keyword evidence="1" id="KW-0732">Signal</keyword>
<organism evidence="2 3">
    <name type="scientific">Mycoplasma struthionis</name>
    <dbReference type="NCBI Taxonomy" id="538220"/>
    <lineage>
        <taxon>Bacteria</taxon>
        <taxon>Bacillati</taxon>
        <taxon>Mycoplasmatota</taxon>
        <taxon>Mollicutes</taxon>
        <taxon>Mycoplasmataceae</taxon>
        <taxon>Mycoplasma</taxon>
    </lineage>
</organism>
<dbReference type="PROSITE" id="PS51257">
    <property type="entry name" value="PROKAR_LIPOPROTEIN"/>
    <property type="match status" value="1"/>
</dbReference>
<evidence type="ECO:0000313" key="3">
    <source>
        <dbReference type="Proteomes" id="UP000275883"/>
    </source>
</evidence>
<name>A0A3G8LHH7_9MOLU</name>
<sequence>MKKKVKILYTLSFLAFAMPATAISCIKTDKKEEISKDLNEKLDKTNFIYENKNNVDVLNSNEDAIKIENNDEDLSFKISNFKKQPKLNSVSFDVYIKKDNKISETRKMVINDFAITENYLNALLDDTKTTLKLGDASNDGSEETVKQLNVWHLVEGQGAIQINIKNPDMYIPENLDLIVDYSPFDDSTEVNSKFNGTVDLEVQLNYEKENKKVSSKKKMIKFENQLQPGFSVDYLTKFKKLTFTFDNLENISVSQIQEGNLSDELKSHLKPAFDGNLEAAKAFFDKHNITFENIRVDGVLAEERKINLLIDLKMPNTDEEWGKDTQFELTGLKEVQKATNEQLAEFVKKLTHGDFYFGSLLNENNNEIPLRYSDNNNITQESPILDQELLSLKGITDFNVEELNKAKYDQSSHKLITTLHLNGQEYTIETTLSKPTVDMGVWANEVGDQLTAKANTINAISLNVTNLNLKIKLNNNLSSLPFIKIISITRKKGPEVEAELQKGTATLVYTFRNEFSNQMYKYEKQFTGLLVINDETIKQKIKSKQIVNGTLSADTINKIKALQTKKNTETPFGRVEVKNKVLKFGKSAKTVKNEFTGLTFDNDFLEFVNTDRLISNSGKFLTFKIKNNKLYLHFYFASDTSKTSYDVEVASL</sequence>
<dbReference type="EMBL" id="CP034044">
    <property type="protein sequence ID" value="AZG68685.1"/>
    <property type="molecule type" value="Genomic_DNA"/>
</dbReference>
<accession>A0A3G8LHH7</accession>
<evidence type="ECO:0000313" key="2">
    <source>
        <dbReference type="EMBL" id="AZG68685.1"/>
    </source>
</evidence>
<feature type="chain" id="PRO_5018201272" description="Lipoprotein-associated type-17 domain-containing protein" evidence="1">
    <location>
        <begin position="23"/>
        <end position="652"/>
    </location>
</feature>
<dbReference type="AlphaFoldDB" id="A0A3G8LHH7"/>
<dbReference type="KEGG" id="mstr:EGN60_01740"/>
<proteinExistence type="predicted"/>